<comment type="caution">
    <text evidence="8">The sequence shown here is derived from an EMBL/GenBank/DDBJ whole genome shotgun (WGS) entry which is preliminary data.</text>
</comment>
<name>A0A8H5CEE6_9AGAR</name>
<dbReference type="Pfam" id="PF00076">
    <property type="entry name" value="RRM_1"/>
    <property type="match status" value="3"/>
</dbReference>
<evidence type="ECO:0000256" key="5">
    <source>
        <dbReference type="PROSITE-ProRule" id="PRU00176"/>
    </source>
</evidence>
<dbReference type="PANTHER" id="PTHR48039">
    <property type="entry name" value="RNA-BINDING MOTIF PROTEIN 14B"/>
    <property type="match status" value="1"/>
</dbReference>
<dbReference type="InterPro" id="IPR000504">
    <property type="entry name" value="RRM_dom"/>
</dbReference>
<feature type="compositionally biased region" description="Acidic residues" evidence="6">
    <location>
        <begin position="451"/>
        <end position="489"/>
    </location>
</feature>
<dbReference type="InterPro" id="IPR034808">
    <property type="entry name" value="Nop4p_RRM3"/>
</dbReference>
<accession>A0A8H5CEE6</accession>
<feature type="compositionally biased region" description="Basic and acidic residues" evidence="6">
    <location>
        <begin position="416"/>
        <end position="430"/>
    </location>
</feature>
<keyword evidence="4" id="KW-0539">Nucleus</keyword>
<feature type="compositionally biased region" description="Basic and acidic residues" evidence="6">
    <location>
        <begin position="349"/>
        <end position="366"/>
    </location>
</feature>
<dbReference type="AlphaFoldDB" id="A0A8H5CEE6"/>
<dbReference type="InterPro" id="IPR035979">
    <property type="entry name" value="RBD_domain_sf"/>
</dbReference>
<evidence type="ECO:0000313" key="10">
    <source>
        <dbReference type="Proteomes" id="UP000541558"/>
    </source>
</evidence>
<dbReference type="InterPro" id="IPR012677">
    <property type="entry name" value="Nucleotide-bd_a/b_plait_sf"/>
</dbReference>
<dbReference type="SMART" id="SM00360">
    <property type="entry name" value="RRM"/>
    <property type="match status" value="4"/>
</dbReference>
<dbReference type="SUPFAM" id="SSF54928">
    <property type="entry name" value="RNA-binding domain, RBD"/>
    <property type="match status" value="2"/>
</dbReference>
<dbReference type="PROSITE" id="PS50102">
    <property type="entry name" value="RRM"/>
    <property type="match status" value="3"/>
</dbReference>
<gene>
    <name evidence="8" type="ORF">D9611_009112</name>
    <name evidence="9" type="ORF">D9611_009115</name>
</gene>
<dbReference type="GO" id="GO:0005730">
    <property type="term" value="C:nucleolus"/>
    <property type="evidence" value="ECO:0007669"/>
    <property type="project" value="TreeGrafter"/>
</dbReference>
<organism evidence="8 10">
    <name type="scientific">Ephemerocybe angulata</name>
    <dbReference type="NCBI Taxonomy" id="980116"/>
    <lineage>
        <taxon>Eukaryota</taxon>
        <taxon>Fungi</taxon>
        <taxon>Dikarya</taxon>
        <taxon>Basidiomycota</taxon>
        <taxon>Agaricomycotina</taxon>
        <taxon>Agaricomycetes</taxon>
        <taxon>Agaricomycetidae</taxon>
        <taxon>Agaricales</taxon>
        <taxon>Agaricineae</taxon>
        <taxon>Psathyrellaceae</taxon>
        <taxon>Ephemerocybe</taxon>
    </lineage>
</organism>
<dbReference type="CDD" id="cd12676">
    <property type="entry name" value="RRM3_Nop4p"/>
    <property type="match status" value="1"/>
</dbReference>
<feature type="compositionally biased region" description="Basic and acidic residues" evidence="6">
    <location>
        <begin position="99"/>
        <end position="126"/>
    </location>
</feature>
<dbReference type="EMBL" id="JAACJK010000006">
    <property type="protein sequence ID" value="KAF5339729.1"/>
    <property type="molecule type" value="Genomic_DNA"/>
</dbReference>
<evidence type="ECO:0000313" key="9">
    <source>
        <dbReference type="EMBL" id="KAF5339733.1"/>
    </source>
</evidence>
<sequence length="815" mass="89962">MASNLGKRKEREADDAHGSTLFVSNLPYTATSVDLETLFSDIAPVRTAFVVTEHGTGVSKGVGYVSFALKEDAEACFKQVSEEGLLIAHRKIRIQWADKKPLQKRNADDAEPTQKREQPKRPREPLTKTPQTPHDPLAVKTLIVSGLPTPLEPNVLWKKIRKCAGADKLIYPAKDIHGADDPTQAHVVFTTAAKASDAVAKLHAHVYKGSLLSATLKKRVEALAKPKKAAAAPSTAPNRASRLIVRNLPFTATEQDLRALFLPYGPIHSITLPKAEPKEQPSKDEDAMDVDPNPANPTHQPPRNKGFAFVWMLSKQDAARALEGCNGKPIRAGMAQDLVSAKQKRKKQLRLERRGRGGEVKGREGEGEGDGEAAEGEEKEDDEKDDEKDVKKREEEDEEDEHKEATERVIAVDWALSKEKWKEEVAKMEEEKVDSDVDMDSDSASSSSNSDSEDDEDEAIGVHEDDSDDGSSQDGLDDSDYERDSDEDEPTKPSLPAPEAGTTLFVRNVPYIATEEELRTLFRAYGPLRYARITMDGSTGRSRGTGFACFWNKEDADKVIEQSEILRTETTGLSTAPKKNPFSLPSILTPDPSSSLAKSLVLHGRTLDVVRAVTRETATKLREEGEKLREKQDKRNMYLLREGLIHPNSPAAASLSPSEIERRTASYNSRRTLLKSNPALFISRTRLSIRQVPLYVSERMLKRLAVHAVRSFNREVKAGEREGLSADEVAERTEDGLVDILNQGLKEAGENVPAKDDGKKTAAKGKGRDTGVKQTKIVRQNERIDPPTKCTLSSAAPARMETVSHPCTRMGSRDD</sequence>
<dbReference type="Proteomes" id="UP000541558">
    <property type="component" value="Unassembled WGS sequence"/>
</dbReference>
<feature type="compositionally biased region" description="Acidic residues" evidence="6">
    <location>
        <begin position="367"/>
        <end position="386"/>
    </location>
</feature>
<dbReference type="PANTHER" id="PTHR48039:SF5">
    <property type="entry name" value="RNA-BINDING PROTEIN 28"/>
    <property type="match status" value="1"/>
</dbReference>
<reference evidence="8 10" key="1">
    <citation type="journal article" date="2020" name="ISME J.">
        <title>Uncovering the hidden diversity of litter-decomposition mechanisms in mushroom-forming fungi.</title>
        <authorList>
            <person name="Floudas D."/>
            <person name="Bentzer J."/>
            <person name="Ahren D."/>
            <person name="Johansson T."/>
            <person name="Persson P."/>
            <person name="Tunlid A."/>
        </authorList>
    </citation>
    <scope>NUCLEOTIDE SEQUENCE [LARGE SCALE GENOMIC DNA]</scope>
    <source>
        <strain evidence="8 10">CBS 175.51</strain>
    </source>
</reference>
<feature type="domain" description="RRM" evidence="7">
    <location>
        <begin position="241"/>
        <end position="337"/>
    </location>
</feature>
<feature type="region of interest" description="Disordered" evidence="6">
    <location>
        <begin position="748"/>
        <end position="815"/>
    </location>
</feature>
<feature type="compositionally biased region" description="Basic and acidic residues" evidence="6">
    <location>
        <begin position="748"/>
        <end position="771"/>
    </location>
</feature>
<protein>
    <recommendedName>
        <fullName evidence="7">RRM domain-containing protein</fullName>
    </recommendedName>
</protein>
<feature type="compositionally biased region" description="Basic and acidic residues" evidence="6">
    <location>
        <begin position="275"/>
        <end position="285"/>
    </location>
</feature>
<keyword evidence="2" id="KW-0677">Repeat</keyword>
<dbReference type="Gene3D" id="3.30.70.330">
    <property type="match status" value="3"/>
</dbReference>
<feature type="compositionally biased region" description="Acidic residues" evidence="6">
    <location>
        <begin position="431"/>
        <end position="441"/>
    </location>
</feature>
<evidence type="ECO:0000256" key="3">
    <source>
        <dbReference type="ARBA" id="ARBA00022884"/>
    </source>
</evidence>
<dbReference type="OrthoDB" id="267048at2759"/>
<proteinExistence type="predicted"/>
<feature type="region of interest" description="Disordered" evidence="6">
    <location>
        <begin position="271"/>
        <end position="304"/>
    </location>
</feature>
<comment type="subcellular location">
    <subcellularLocation>
        <location evidence="1">Nucleus</location>
    </subcellularLocation>
</comment>
<dbReference type="InterPro" id="IPR051945">
    <property type="entry name" value="RRM_MRD1_RNA_proc_ribogen"/>
</dbReference>
<dbReference type="FunFam" id="3.30.70.330:FF:000406">
    <property type="entry name" value="Related to Nucleolar protein NOP4"/>
    <property type="match status" value="1"/>
</dbReference>
<evidence type="ECO:0000256" key="2">
    <source>
        <dbReference type="ARBA" id="ARBA00022737"/>
    </source>
</evidence>
<keyword evidence="10" id="KW-1185">Reference proteome</keyword>
<feature type="domain" description="RRM" evidence="7">
    <location>
        <begin position="19"/>
        <end position="99"/>
    </location>
</feature>
<evidence type="ECO:0000313" key="8">
    <source>
        <dbReference type="EMBL" id="KAF5339729.1"/>
    </source>
</evidence>
<feature type="region of interest" description="Disordered" evidence="6">
    <location>
        <begin position="99"/>
        <end position="138"/>
    </location>
</feature>
<keyword evidence="3 5" id="KW-0694">RNA-binding</keyword>
<evidence type="ECO:0000256" key="6">
    <source>
        <dbReference type="SAM" id="MobiDB-lite"/>
    </source>
</evidence>
<feature type="domain" description="RRM" evidence="7">
    <location>
        <begin position="502"/>
        <end position="614"/>
    </location>
</feature>
<evidence type="ECO:0000256" key="1">
    <source>
        <dbReference type="ARBA" id="ARBA00004123"/>
    </source>
</evidence>
<evidence type="ECO:0000259" key="7">
    <source>
        <dbReference type="PROSITE" id="PS50102"/>
    </source>
</evidence>
<feature type="region of interest" description="Disordered" evidence="6">
    <location>
        <begin position="336"/>
        <end position="501"/>
    </location>
</feature>
<evidence type="ECO:0000256" key="4">
    <source>
        <dbReference type="ARBA" id="ARBA00023242"/>
    </source>
</evidence>
<dbReference type="EMBL" id="JAACJK010000006">
    <property type="protein sequence ID" value="KAF5339733.1"/>
    <property type="molecule type" value="Genomic_DNA"/>
</dbReference>
<dbReference type="GO" id="GO:0003729">
    <property type="term" value="F:mRNA binding"/>
    <property type="evidence" value="ECO:0007669"/>
    <property type="project" value="TreeGrafter"/>
</dbReference>